<proteinExistence type="predicted"/>
<dbReference type="Proteomes" id="UP000324222">
    <property type="component" value="Unassembled WGS sequence"/>
</dbReference>
<accession>A0A5B7H3F3</accession>
<keyword evidence="2" id="KW-1185">Reference proteome</keyword>
<gene>
    <name evidence="1" type="ORF">E2C01_057728</name>
</gene>
<sequence>MATSYIIQSQGDDNAAKSEARKCDQAINFFQSLVKVKNLYHSPHAPTDSPTSSTATCATLSCYKPTAIIKAAIILSKPP</sequence>
<protein>
    <submittedName>
        <fullName evidence="1">Uncharacterized protein</fullName>
    </submittedName>
</protein>
<name>A0A5B7H3F3_PORTR</name>
<evidence type="ECO:0000313" key="1">
    <source>
        <dbReference type="EMBL" id="MPC63628.1"/>
    </source>
</evidence>
<comment type="caution">
    <text evidence="1">The sequence shown here is derived from an EMBL/GenBank/DDBJ whole genome shotgun (WGS) entry which is preliminary data.</text>
</comment>
<dbReference type="EMBL" id="VSRR010021064">
    <property type="protein sequence ID" value="MPC63628.1"/>
    <property type="molecule type" value="Genomic_DNA"/>
</dbReference>
<dbReference type="AlphaFoldDB" id="A0A5B7H3F3"/>
<reference evidence="1 2" key="1">
    <citation type="submission" date="2019-05" db="EMBL/GenBank/DDBJ databases">
        <title>Another draft genome of Portunus trituberculatus and its Hox gene families provides insights of decapod evolution.</title>
        <authorList>
            <person name="Jeong J.-H."/>
            <person name="Song I."/>
            <person name="Kim S."/>
            <person name="Choi T."/>
            <person name="Kim D."/>
            <person name="Ryu S."/>
            <person name="Kim W."/>
        </authorList>
    </citation>
    <scope>NUCLEOTIDE SEQUENCE [LARGE SCALE GENOMIC DNA]</scope>
    <source>
        <tissue evidence="1">Muscle</tissue>
    </source>
</reference>
<evidence type="ECO:0000313" key="2">
    <source>
        <dbReference type="Proteomes" id="UP000324222"/>
    </source>
</evidence>
<organism evidence="1 2">
    <name type="scientific">Portunus trituberculatus</name>
    <name type="common">Swimming crab</name>
    <name type="synonym">Neptunus trituberculatus</name>
    <dbReference type="NCBI Taxonomy" id="210409"/>
    <lineage>
        <taxon>Eukaryota</taxon>
        <taxon>Metazoa</taxon>
        <taxon>Ecdysozoa</taxon>
        <taxon>Arthropoda</taxon>
        <taxon>Crustacea</taxon>
        <taxon>Multicrustacea</taxon>
        <taxon>Malacostraca</taxon>
        <taxon>Eumalacostraca</taxon>
        <taxon>Eucarida</taxon>
        <taxon>Decapoda</taxon>
        <taxon>Pleocyemata</taxon>
        <taxon>Brachyura</taxon>
        <taxon>Eubrachyura</taxon>
        <taxon>Portunoidea</taxon>
        <taxon>Portunidae</taxon>
        <taxon>Portuninae</taxon>
        <taxon>Portunus</taxon>
    </lineage>
</organism>